<reference evidence="1 2" key="1">
    <citation type="submission" date="2020-08" db="EMBL/GenBank/DDBJ databases">
        <title>Genomic Encyclopedia of Type Strains, Phase IV (KMG-IV): sequencing the most valuable type-strain genomes for metagenomic binning, comparative biology and taxonomic classification.</title>
        <authorList>
            <person name="Goeker M."/>
        </authorList>
    </citation>
    <scope>NUCLEOTIDE SEQUENCE [LARGE SCALE GENOMIC DNA]</scope>
    <source>
        <strain evidence="1 2">DSM 21458</strain>
    </source>
</reference>
<gene>
    <name evidence="1" type="ORF">HNR42_002458</name>
</gene>
<dbReference type="Proteomes" id="UP000569951">
    <property type="component" value="Unassembled WGS sequence"/>
</dbReference>
<organism evidence="1 2">
    <name type="scientific">Deinobacterium chartae</name>
    <dbReference type="NCBI Taxonomy" id="521158"/>
    <lineage>
        <taxon>Bacteria</taxon>
        <taxon>Thermotogati</taxon>
        <taxon>Deinococcota</taxon>
        <taxon>Deinococci</taxon>
        <taxon>Deinococcales</taxon>
        <taxon>Deinococcaceae</taxon>
        <taxon>Deinobacterium</taxon>
    </lineage>
</organism>
<dbReference type="RefSeq" id="WP_183987781.1">
    <property type="nucleotide sequence ID" value="NZ_JACHHG010000009.1"/>
</dbReference>
<sequence length="93" mass="10629">MAQNPTVTVTVRRAIQYAFERAAKTGRTQQIELGEDLYARITTQGGRKFLLFRLEGEPAEELGRAVAEVMGFKRYRLGWHQGETLRSLTVEEE</sequence>
<comment type="caution">
    <text evidence="1">The sequence shown here is derived from an EMBL/GenBank/DDBJ whole genome shotgun (WGS) entry which is preliminary data.</text>
</comment>
<protein>
    <submittedName>
        <fullName evidence="1">Nucleotide-binding universal stress UspA family protein</fullName>
    </submittedName>
</protein>
<keyword evidence="2" id="KW-1185">Reference proteome</keyword>
<evidence type="ECO:0000313" key="1">
    <source>
        <dbReference type="EMBL" id="MBB6099022.1"/>
    </source>
</evidence>
<accession>A0A841I4Y8</accession>
<name>A0A841I4Y8_9DEIO</name>
<evidence type="ECO:0000313" key="2">
    <source>
        <dbReference type="Proteomes" id="UP000569951"/>
    </source>
</evidence>
<dbReference type="AlphaFoldDB" id="A0A841I4Y8"/>
<dbReference type="EMBL" id="JACHHG010000009">
    <property type="protein sequence ID" value="MBB6099022.1"/>
    <property type="molecule type" value="Genomic_DNA"/>
</dbReference>
<proteinExistence type="predicted"/>